<dbReference type="EMBL" id="LR743504">
    <property type="protein sequence ID" value="CAA2104112.1"/>
    <property type="molecule type" value="Genomic_DNA"/>
</dbReference>
<dbReference type="AlphaFoldDB" id="A0A679JDZ9"/>
<proteinExistence type="predicted"/>
<gene>
    <name evidence="1" type="ORF">MBUL_02541</name>
</gene>
<organism evidence="1">
    <name type="scientific">Methylobacterium bullatum</name>
    <dbReference type="NCBI Taxonomy" id="570505"/>
    <lineage>
        <taxon>Bacteria</taxon>
        <taxon>Pseudomonadati</taxon>
        <taxon>Pseudomonadota</taxon>
        <taxon>Alphaproteobacteria</taxon>
        <taxon>Hyphomicrobiales</taxon>
        <taxon>Methylobacteriaceae</taxon>
        <taxon>Methylobacterium</taxon>
    </lineage>
</organism>
<reference evidence="1" key="1">
    <citation type="submission" date="2019-12" db="EMBL/GenBank/DDBJ databases">
        <authorList>
            <person name="Cremers G."/>
        </authorList>
    </citation>
    <scope>NUCLEOTIDE SEQUENCE</scope>
    <source>
        <strain evidence="1">Mbul1</strain>
    </source>
</reference>
<name>A0A679JDZ9_9HYPH</name>
<evidence type="ECO:0000313" key="1">
    <source>
        <dbReference type="EMBL" id="CAA2104112.1"/>
    </source>
</evidence>
<protein>
    <submittedName>
        <fullName evidence="1">Uncharacterized protein</fullName>
    </submittedName>
</protein>
<sequence>MAGFFFLYFTACMANAPDTCESKRLPLDVADARGCIRVAQPQLARWIDTHPDYRITAWRCGSPPRDLGTRI</sequence>
<accession>A0A679JDZ9</accession>